<feature type="binding site" evidence="3">
    <location>
        <position position="875"/>
    </location>
    <ligand>
        <name>Mg(2+)</name>
        <dbReference type="ChEBI" id="CHEBI:18420"/>
        <label>1</label>
    </ligand>
</feature>
<protein>
    <recommendedName>
        <fullName evidence="5">Disease resistance R13L4/SHOC-2-like LRR domain-containing protein</fullName>
    </recommendedName>
</protein>
<comment type="cofactor">
    <cofactor evidence="3">
        <name>Mg(2+)</name>
        <dbReference type="ChEBI" id="CHEBI:18420"/>
    </cofactor>
    <text evidence="3">Binds 2 magnesium ions per subunit.</text>
</comment>
<keyword evidence="3" id="KW-0460">Magnesium</keyword>
<accession>A0AAV7ZBP6</accession>
<dbReference type="InterPro" id="IPR032675">
    <property type="entry name" value="LRR_dom_sf"/>
</dbReference>
<evidence type="ECO:0000259" key="5">
    <source>
        <dbReference type="Pfam" id="PF23598"/>
    </source>
</evidence>
<gene>
    <name evidence="6" type="ORF">M0812_17703</name>
</gene>
<dbReference type="InterPro" id="IPR036705">
    <property type="entry name" value="Ribosyl_crysJ1_sf"/>
</dbReference>
<feature type="compositionally biased region" description="Basic and acidic residues" evidence="4">
    <location>
        <begin position="452"/>
        <end position="502"/>
    </location>
</feature>
<dbReference type="Gene3D" id="1.10.4080.10">
    <property type="entry name" value="ADP-ribosylation/Crystallin J1"/>
    <property type="match status" value="1"/>
</dbReference>
<dbReference type="EMBL" id="JANTQA010000033">
    <property type="protein sequence ID" value="KAJ3438514.1"/>
    <property type="molecule type" value="Genomic_DNA"/>
</dbReference>
<evidence type="ECO:0000313" key="7">
    <source>
        <dbReference type="Proteomes" id="UP001146793"/>
    </source>
</evidence>
<keyword evidence="3" id="KW-0479">Metal-binding</keyword>
<dbReference type="InterPro" id="IPR001611">
    <property type="entry name" value="Leu-rich_rpt"/>
</dbReference>
<evidence type="ECO:0000256" key="2">
    <source>
        <dbReference type="ARBA" id="ARBA00022737"/>
    </source>
</evidence>
<dbReference type="Pfam" id="PF12799">
    <property type="entry name" value="LRR_4"/>
    <property type="match status" value="1"/>
</dbReference>
<keyword evidence="2" id="KW-0677">Repeat</keyword>
<feature type="compositionally biased region" description="Basic and acidic residues" evidence="4">
    <location>
        <begin position="430"/>
        <end position="444"/>
    </location>
</feature>
<dbReference type="SUPFAM" id="SSF52058">
    <property type="entry name" value="L domain-like"/>
    <property type="match status" value="1"/>
</dbReference>
<dbReference type="PROSITE" id="PS51450">
    <property type="entry name" value="LRR"/>
    <property type="match status" value="4"/>
</dbReference>
<evidence type="ECO:0000256" key="1">
    <source>
        <dbReference type="ARBA" id="ARBA00022614"/>
    </source>
</evidence>
<dbReference type="PANTHER" id="PTHR16222:SF28">
    <property type="entry name" value="ADP-RIBOSYLGLYCOHYDROLASE"/>
    <property type="match status" value="1"/>
</dbReference>
<dbReference type="Proteomes" id="UP001146793">
    <property type="component" value="Unassembled WGS sequence"/>
</dbReference>
<dbReference type="InterPro" id="IPR050792">
    <property type="entry name" value="ADP-ribosylglycohydrolase"/>
</dbReference>
<feature type="binding site" evidence="3">
    <location>
        <position position="640"/>
    </location>
    <ligand>
        <name>Mg(2+)</name>
        <dbReference type="ChEBI" id="CHEBI:18420"/>
        <label>1</label>
    </ligand>
</feature>
<feature type="binding site" evidence="3">
    <location>
        <position position="642"/>
    </location>
    <ligand>
        <name>Mg(2+)</name>
        <dbReference type="ChEBI" id="CHEBI:18420"/>
        <label>1</label>
    </ligand>
</feature>
<dbReference type="GO" id="GO:0046872">
    <property type="term" value="F:metal ion binding"/>
    <property type="evidence" value="ECO:0007669"/>
    <property type="project" value="UniProtKB-KW"/>
</dbReference>
<keyword evidence="1" id="KW-0433">Leucine-rich repeat</keyword>
<dbReference type="PANTHER" id="PTHR16222">
    <property type="entry name" value="ADP-RIBOSYLGLYCOHYDROLASE"/>
    <property type="match status" value="1"/>
</dbReference>
<reference evidence="6" key="1">
    <citation type="submission" date="2022-08" db="EMBL/GenBank/DDBJ databases">
        <title>Novel sulphate-reducing endosymbionts in the free-living metamonad Anaeramoeba.</title>
        <authorList>
            <person name="Jerlstrom-Hultqvist J."/>
            <person name="Cepicka I."/>
            <person name="Gallot-Lavallee L."/>
            <person name="Salas-Leiva D."/>
            <person name="Curtis B.A."/>
            <person name="Zahonova K."/>
            <person name="Pipaliya S."/>
            <person name="Dacks J."/>
            <person name="Roger A.J."/>
        </authorList>
    </citation>
    <scope>NUCLEOTIDE SEQUENCE</scope>
    <source>
        <strain evidence="6">Busselton2</strain>
    </source>
</reference>
<dbReference type="SUPFAM" id="SSF101478">
    <property type="entry name" value="ADP-ribosylglycohydrolase"/>
    <property type="match status" value="1"/>
</dbReference>
<feature type="binding site" evidence="3">
    <location>
        <position position="641"/>
    </location>
    <ligand>
        <name>Mg(2+)</name>
        <dbReference type="ChEBI" id="CHEBI:18420"/>
        <label>1</label>
    </ligand>
</feature>
<feature type="binding site" evidence="3">
    <location>
        <position position="873"/>
    </location>
    <ligand>
        <name>Mg(2+)</name>
        <dbReference type="ChEBI" id="CHEBI:18420"/>
        <label>1</label>
    </ligand>
</feature>
<dbReference type="Pfam" id="PF13855">
    <property type="entry name" value="LRR_8"/>
    <property type="match status" value="1"/>
</dbReference>
<comment type="caution">
    <text evidence="6">The sequence shown here is derived from an EMBL/GenBank/DDBJ whole genome shotgun (WGS) entry which is preliminary data.</text>
</comment>
<feature type="compositionally biased region" description="Basic and acidic residues" evidence="4">
    <location>
        <begin position="512"/>
        <end position="532"/>
    </location>
</feature>
<feature type="region of interest" description="Disordered" evidence="4">
    <location>
        <begin position="425"/>
        <end position="532"/>
    </location>
</feature>
<name>A0AAV7ZBP6_9EUKA</name>
<dbReference type="Pfam" id="PF23598">
    <property type="entry name" value="LRR_14"/>
    <property type="match status" value="1"/>
</dbReference>
<dbReference type="AlphaFoldDB" id="A0AAV7ZBP6"/>
<feature type="domain" description="Disease resistance R13L4/SHOC-2-like LRR" evidence="5">
    <location>
        <begin position="98"/>
        <end position="204"/>
    </location>
</feature>
<feature type="binding site" evidence="3">
    <location>
        <position position="876"/>
    </location>
    <ligand>
        <name>Mg(2+)</name>
        <dbReference type="ChEBI" id="CHEBI:18420"/>
        <label>1</label>
    </ligand>
</feature>
<evidence type="ECO:0000256" key="3">
    <source>
        <dbReference type="PIRSR" id="PIRSR605502-1"/>
    </source>
</evidence>
<evidence type="ECO:0000313" key="6">
    <source>
        <dbReference type="EMBL" id="KAJ3438514.1"/>
    </source>
</evidence>
<dbReference type="InterPro" id="IPR055414">
    <property type="entry name" value="LRR_R13L4/SHOC2-like"/>
</dbReference>
<dbReference type="SMART" id="SM00369">
    <property type="entry name" value="LRR_TYP"/>
    <property type="match status" value="8"/>
</dbReference>
<dbReference type="InterPro" id="IPR025875">
    <property type="entry name" value="Leu-rich_rpt_4"/>
</dbReference>
<sequence>MGNKPKKQTNPLDEYDPFSEILSRSDLKEEFELNIIKKIKIKKLKQKQKHKKIETIIQGTRQGSKSFSNENVKEIEKNQSQIVELDFSWNYLVEIPLNFSEMKKLRKLKFHKNAMKIGKLQNIHHLKMLTFLDLSFNRITQLPKEIGKIENLEVFKLNNNRLDVMPNCLFKLKKLYSLNLSKNSITNTVQPISLMKSLAILDLSYNKMNTLKIDCFYDNNLTDLNLSHNLIQSLPKKMKDNSKLQFLDLSHNKLEEIPQILFSLRNLETLNLAFNTNLKGKEIPENISKLKKLKNFEYLGVDLSIEKPLPQSFSKLTNLQVLKLRYCGLTSLPQVLLKLKNLQVLDLTGNSLNDLPEQFETSFPKLSVICFAFNKFKKVPNGILDHPNSFQAITFDRNPFEDDHLKLLNLGNNAILLNINEKKKNGKKTINKESETETEIKKEEIEIENENENEKEKEKEKEKEIEIQNEKKKEKENEEENEKEKENENENEIEIEKEKEKEKEEEEEEEKEKEKKKENEEEKENENENEKEELKGIITATGMGKVSPNEKHLKKFRKKLTVKTSLKIKIKENSTTLNVEELKDKIKGCIIGNCLGDSMGLSTEFLNKNQNSVYYSYGVIYPSDFILDHHRSNWEQGDWTDDSDQMLLILDNLLDGKGKLDEIDYASRLLNWAKYGIADFGDLAGNGLGRTVNSVLHHECFLTEPHKSSFEVWERYGKRGAANGALMRTSILGIPNFDDLDQVVDNTLTICKITHYDPRCRASSIALTTAIALILQGESDLEQILETATKIGAKQFLIEENLEKEKIEEYSQDYIKYSKSNTWEDLKLDQSGQIGYTLKCFASAFVSLRKLGNSKDSSKVLRILSELVWEGGDSDTNGAIAGALLGTWVGFSNLPKEWIMEMPHLVWVEERVEMFFKLLGI</sequence>
<dbReference type="PRINTS" id="PR00019">
    <property type="entry name" value="LEURICHRPT"/>
</dbReference>
<dbReference type="Gene3D" id="3.80.10.10">
    <property type="entry name" value="Ribonuclease Inhibitor"/>
    <property type="match status" value="3"/>
</dbReference>
<evidence type="ECO:0000256" key="4">
    <source>
        <dbReference type="SAM" id="MobiDB-lite"/>
    </source>
</evidence>
<dbReference type="InterPro" id="IPR005502">
    <property type="entry name" value="Ribosyl_crysJ1"/>
</dbReference>
<dbReference type="Pfam" id="PF03747">
    <property type="entry name" value="ADP_ribosyl_GH"/>
    <property type="match status" value="1"/>
</dbReference>
<dbReference type="SMART" id="SM00365">
    <property type="entry name" value="LRR_SD22"/>
    <property type="match status" value="4"/>
</dbReference>
<proteinExistence type="predicted"/>
<dbReference type="InterPro" id="IPR003591">
    <property type="entry name" value="Leu-rich_rpt_typical-subtyp"/>
</dbReference>
<organism evidence="6 7">
    <name type="scientific">Anaeramoeba flamelloides</name>
    <dbReference type="NCBI Taxonomy" id="1746091"/>
    <lineage>
        <taxon>Eukaryota</taxon>
        <taxon>Metamonada</taxon>
        <taxon>Anaeramoebidae</taxon>
        <taxon>Anaeramoeba</taxon>
    </lineage>
</organism>